<name>A0A2R8C184_9RHOB</name>
<dbReference type="RefSeq" id="WP_108895895.1">
    <property type="nucleotide sequence ID" value="NZ_ONZF01000015.1"/>
</dbReference>
<dbReference type="AlphaFoldDB" id="A0A2R8C184"/>
<feature type="region of interest" description="Disordered" evidence="2">
    <location>
        <begin position="55"/>
        <end position="76"/>
    </location>
</feature>
<dbReference type="EMBL" id="ONZF01000015">
    <property type="protein sequence ID" value="SPJ26187.1"/>
    <property type="molecule type" value="Genomic_DNA"/>
</dbReference>
<proteinExistence type="predicted"/>
<reference evidence="3 4" key="1">
    <citation type="submission" date="2018-03" db="EMBL/GenBank/DDBJ databases">
        <authorList>
            <person name="Keele B.F."/>
        </authorList>
    </citation>
    <scope>NUCLEOTIDE SEQUENCE [LARGE SCALE GENOMIC DNA]</scope>
    <source>
        <strain evidence="3 4">CECT 8504</strain>
    </source>
</reference>
<keyword evidence="4" id="KW-1185">Reference proteome</keyword>
<protein>
    <submittedName>
        <fullName evidence="3">Uncharacterized protein</fullName>
    </submittedName>
</protein>
<evidence type="ECO:0000256" key="2">
    <source>
        <dbReference type="SAM" id="MobiDB-lite"/>
    </source>
</evidence>
<accession>A0A2R8C184</accession>
<gene>
    <name evidence="3" type="ORF">PAA8504_04043</name>
</gene>
<dbReference type="Proteomes" id="UP000244912">
    <property type="component" value="Unassembled WGS sequence"/>
</dbReference>
<feature type="coiled-coil region" evidence="1">
    <location>
        <begin position="131"/>
        <end position="165"/>
    </location>
</feature>
<keyword evidence="1" id="KW-0175">Coiled coil</keyword>
<evidence type="ECO:0000313" key="4">
    <source>
        <dbReference type="Proteomes" id="UP000244912"/>
    </source>
</evidence>
<evidence type="ECO:0000313" key="3">
    <source>
        <dbReference type="EMBL" id="SPJ26187.1"/>
    </source>
</evidence>
<evidence type="ECO:0000256" key="1">
    <source>
        <dbReference type="SAM" id="Coils"/>
    </source>
</evidence>
<sequence>MQGIVWGDLSPPKLLIALRTSARGLMVLAISAMPAAAQSVDHDRIEALFATLGDTAASDPSSEEGTALPKPLTVPDQGGVDMPDTTSAMPLTVLDVITGDQGRDRGAELFTYDVPAGRNCPKDSPSFRAAVDEIEQSKAKIDGQVEDLEEDFDSLSEVMMEARTSENLVCPDKLSGNIAALAEDIASFDAGERLAEVENLAACAQQTATRIGTAMNEIAEDAPRADLMRRSNLSRLLGEASRQDGRLTTVMISMASLRKKQLRLSEAVQDFDKECNFMKDTFYDDMTDYQ</sequence>
<organism evidence="3 4">
    <name type="scientific">Palleronia abyssalis</name>
    <dbReference type="NCBI Taxonomy" id="1501240"/>
    <lineage>
        <taxon>Bacteria</taxon>
        <taxon>Pseudomonadati</taxon>
        <taxon>Pseudomonadota</taxon>
        <taxon>Alphaproteobacteria</taxon>
        <taxon>Rhodobacterales</taxon>
        <taxon>Roseobacteraceae</taxon>
        <taxon>Palleronia</taxon>
    </lineage>
</organism>